<dbReference type="Pfam" id="PF01653">
    <property type="entry name" value="DNA_ligase_aden"/>
    <property type="match status" value="1"/>
</dbReference>
<evidence type="ECO:0000256" key="6">
    <source>
        <dbReference type="ARBA" id="ARBA00022723"/>
    </source>
</evidence>
<feature type="binding site" evidence="14">
    <location>
        <position position="407"/>
    </location>
    <ligand>
        <name>Zn(2+)</name>
        <dbReference type="ChEBI" id="CHEBI:29105"/>
    </ligand>
</feature>
<dbReference type="Pfam" id="PF14520">
    <property type="entry name" value="HHH_5"/>
    <property type="match status" value="1"/>
</dbReference>
<keyword evidence="7 14" id="KW-0227">DNA damage</keyword>
<keyword evidence="17" id="KW-1185">Reference proteome</keyword>
<dbReference type="Gene3D" id="1.10.150.20">
    <property type="entry name" value="5' to 3' exonuclease, C-terminal subdomain"/>
    <property type="match status" value="2"/>
</dbReference>
<keyword evidence="10 14" id="KW-0520">NAD</keyword>
<dbReference type="PANTHER" id="PTHR23389:SF9">
    <property type="entry name" value="DNA LIGASE"/>
    <property type="match status" value="1"/>
</dbReference>
<dbReference type="InterPro" id="IPR004150">
    <property type="entry name" value="NAD_DNA_ligase_OB"/>
</dbReference>
<dbReference type="SMART" id="SM00278">
    <property type="entry name" value="HhH1"/>
    <property type="match status" value="3"/>
</dbReference>
<dbReference type="SUPFAM" id="SSF52113">
    <property type="entry name" value="BRCT domain"/>
    <property type="match status" value="1"/>
</dbReference>
<dbReference type="Gene3D" id="2.40.50.140">
    <property type="entry name" value="Nucleic acid-binding proteins"/>
    <property type="match status" value="1"/>
</dbReference>
<dbReference type="FunFam" id="1.10.287.610:FF:000002">
    <property type="entry name" value="DNA ligase"/>
    <property type="match status" value="1"/>
</dbReference>
<evidence type="ECO:0000256" key="8">
    <source>
        <dbReference type="ARBA" id="ARBA00022833"/>
    </source>
</evidence>
<name>A0A518B4K5_9BACT</name>
<dbReference type="InterPro" id="IPR041663">
    <property type="entry name" value="DisA/LigA_HHH"/>
</dbReference>
<dbReference type="CDD" id="cd00114">
    <property type="entry name" value="LIGANc"/>
    <property type="match status" value="1"/>
</dbReference>
<dbReference type="Gene3D" id="1.10.287.610">
    <property type="entry name" value="Helix hairpin bin"/>
    <property type="match status" value="1"/>
</dbReference>
<dbReference type="EMBL" id="CP036279">
    <property type="protein sequence ID" value="QDU61866.1"/>
    <property type="molecule type" value="Genomic_DNA"/>
</dbReference>
<dbReference type="PIRSF" id="PIRSF001604">
    <property type="entry name" value="LigA"/>
    <property type="match status" value="1"/>
</dbReference>
<dbReference type="Pfam" id="PF03119">
    <property type="entry name" value="DNA_ligase_ZBD"/>
    <property type="match status" value="1"/>
</dbReference>
<evidence type="ECO:0000256" key="11">
    <source>
        <dbReference type="ARBA" id="ARBA00023204"/>
    </source>
</evidence>
<dbReference type="InterPro" id="IPR012340">
    <property type="entry name" value="NA-bd_OB-fold"/>
</dbReference>
<keyword evidence="11 14" id="KW-0234">DNA repair</keyword>
<evidence type="ECO:0000256" key="9">
    <source>
        <dbReference type="ARBA" id="ARBA00022842"/>
    </source>
</evidence>
<dbReference type="InterPro" id="IPR010994">
    <property type="entry name" value="RuvA_2-like"/>
</dbReference>
<proteinExistence type="inferred from homology"/>
<dbReference type="SUPFAM" id="SSF47781">
    <property type="entry name" value="RuvA domain 2-like"/>
    <property type="match status" value="1"/>
</dbReference>
<dbReference type="OrthoDB" id="9759736at2"/>
<dbReference type="GO" id="GO:0006281">
    <property type="term" value="P:DNA repair"/>
    <property type="evidence" value="ECO:0007669"/>
    <property type="project" value="UniProtKB-KW"/>
</dbReference>
<dbReference type="Gene3D" id="6.20.10.30">
    <property type="match status" value="1"/>
</dbReference>
<keyword evidence="4 14" id="KW-0436">Ligase</keyword>
<dbReference type="GO" id="GO:0006260">
    <property type="term" value="P:DNA replication"/>
    <property type="evidence" value="ECO:0007669"/>
    <property type="project" value="UniProtKB-KW"/>
</dbReference>
<dbReference type="InterPro" id="IPR033136">
    <property type="entry name" value="DNA_ligase_CS"/>
</dbReference>
<dbReference type="SUPFAM" id="SSF56091">
    <property type="entry name" value="DNA ligase/mRNA capping enzyme, catalytic domain"/>
    <property type="match status" value="1"/>
</dbReference>
<keyword evidence="8 14" id="KW-0862">Zinc</keyword>
<feature type="binding site" evidence="14">
    <location>
        <position position="286"/>
    </location>
    <ligand>
        <name>NAD(+)</name>
        <dbReference type="ChEBI" id="CHEBI:57540"/>
    </ligand>
</feature>
<dbReference type="Pfam" id="PF03120">
    <property type="entry name" value="OB_DNA_ligase"/>
    <property type="match status" value="1"/>
</dbReference>
<evidence type="ECO:0000256" key="5">
    <source>
        <dbReference type="ARBA" id="ARBA00022705"/>
    </source>
</evidence>
<dbReference type="InterPro" id="IPR003583">
    <property type="entry name" value="Hlx-hairpin-Hlx_DNA-bd_motif"/>
</dbReference>
<dbReference type="InterPro" id="IPR004149">
    <property type="entry name" value="Znf_DNAligase_C4"/>
</dbReference>
<gene>
    <name evidence="14 16" type="primary">ligA</name>
    <name evidence="16" type="ORF">Pan216_27310</name>
</gene>
<evidence type="ECO:0000313" key="16">
    <source>
        <dbReference type="EMBL" id="QDU61866.1"/>
    </source>
</evidence>
<dbReference type="GO" id="GO:0003677">
    <property type="term" value="F:DNA binding"/>
    <property type="evidence" value="ECO:0007669"/>
    <property type="project" value="InterPro"/>
</dbReference>
<dbReference type="CDD" id="cd17748">
    <property type="entry name" value="BRCT_DNA_ligase_like"/>
    <property type="match status" value="1"/>
</dbReference>
<evidence type="ECO:0000259" key="15">
    <source>
        <dbReference type="PROSITE" id="PS50172"/>
    </source>
</evidence>
<keyword evidence="9 14" id="KW-0460">Magnesium</keyword>
<dbReference type="SMART" id="SM00532">
    <property type="entry name" value="LIGANc"/>
    <property type="match status" value="1"/>
</dbReference>
<dbReference type="GO" id="GO:0046872">
    <property type="term" value="F:metal ion binding"/>
    <property type="evidence" value="ECO:0007669"/>
    <property type="project" value="UniProtKB-KW"/>
</dbReference>
<feature type="binding site" evidence="14">
    <location>
        <begin position="80"/>
        <end position="81"/>
    </location>
    <ligand>
        <name>NAD(+)</name>
        <dbReference type="ChEBI" id="CHEBI:57540"/>
    </ligand>
</feature>
<comment type="similarity">
    <text evidence="13 14">Belongs to the NAD-dependent DNA ligase family. LigA subfamily.</text>
</comment>
<dbReference type="PROSITE" id="PS01056">
    <property type="entry name" value="DNA_LIGASE_N2"/>
    <property type="match status" value="1"/>
</dbReference>
<dbReference type="Gene3D" id="3.40.50.10190">
    <property type="entry name" value="BRCT domain"/>
    <property type="match status" value="1"/>
</dbReference>
<dbReference type="SUPFAM" id="SSF50249">
    <property type="entry name" value="Nucleic acid-binding proteins"/>
    <property type="match status" value="1"/>
</dbReference>
<dbReference type="FunFam" id="1.10.150.20:FF:000006">
    <property type="entry name" value="DNA ligase"/>
    <property type="match status" value="1"/>
</dbReference>
<feature type="binding site" evidence="14">
    <location>
        <position position="134"/>
    </location>
    <ligand>
        <name>NAD(+)</name>
        <dbReference type="ChEBI" id="CHEBI:57540"/>
    </ligand>
</feature>
<dbReference type="PANTHER" id="PTHR23389">
    <property type="entry name" value="CHROMOSOME TRANSMISSION FIDELITY FACTOR 18"/>
    <property type="match status" value="1"/>
</dbReference>
<keyword evidence="14" id="KW-0464">Manganese</keyword>
<dbReference type="InterPro" id="IPR036420">
    <property type="entry name" value="BRCT_dom_sf"/>
</dbReference>
<feature type="domain" description="BRCT" evidence="15">
    <location>
        <begin position="589"/>
        <end position="671"/>
    </location>
</feature>
<evidence type="ECO:0000256" key="4">
    <source>
        <dbReference type="ARBA" id="ARBA00022598"/>
    </source>
</evidence>
<dbReference type="PROSITE" id="PS50172">
    <property type="entry name" value="BRCT"/>
    <property type="match status" value="1"/>
</dbReference>
<comment type="catalytic activity">
    <reaction evidence="12 14">
        <text>NAD(+) + (deoxyribonucleotide)n-3'-hydroxyl + 5'-phospho-(deoxyribonucleotide)m = (deoxyribonucleotide)n+m + AMP + beta-nicotinamide D-nucleotide.</text>
        <dbReference type="EC" id="6.5.1.2"/>
    </reaction>
</comment>
<keyword evidence="5 14" id="KW-0235">DNA replication</keyword>
<dbReference type="Proteomes" id="UP000317093">
    <property type="component" value="Chromosome"/>
</dbReference>
<evidence type="ECO:0000256" key="14">
    <source>
        <dbReference type="HAMAP-Rule" id="MF_01588"/>
    </source>
</evidence>
<dbReference type="EC" id="6.5.1.2" evidence="2 14"/>
<dbReference type="InterPro" id="IPR013839">
    <property type="entry name" value="DNAligase_adenylation"/>
</dbReference>
<dbReference type="GO" id="GO:0005829">
    <property type="term" value="C:cytosol"/>
    <property type="evidence" value="ECO:0007669"/>
    <property type="project" value="TreeGrafter"/>
</dbReference>
<dbReference type="FunFam" id="3.30.470.30:FF:000001">
    <property type="entry name" value="DNA ligase"/>
    <property type="match status" value="1"/>
</dbReference>
<sequence length="671" mass="75021">MSVAEEIARLRADIERHNRLYYDQASPEISDKEFDALLRRLSQLEQEHPELATPDSPTQRVGGGLLEGFETVEHRVPMLSMENTYNADELRSFHERIVRRLEGESPAYVAEPKIDGVSISLHYEKARFTLGVTRGDGRRGDDVTANLRTLKNLPPRLKGNVPPVLEVRGEIFFAKKDFEELNRLRERAGEQLFANPRNTAAGTLKMLDSRIVAQRPLQVLVYDVGYTEGFEETTHWGSLKRLASYGLPTNDEAKRFEDFDALLEHCLAWAERRREMPFEVDGMVIKVDDYEQRRRLGARSKAPRWQVAYKYAAEQAVTKLHEIKVFVGKTGKLTPVAYLEPVLLAGTTVSRASLHNDEEIKRKDVRIGDQVVVEKAGEIIPQVVAVKTERRDGSEQTFTFPTICPACGTEVKRDEGGVYIRCPNPRCPAQFKNVLEFFAHRNAMDIDGLGPAIVEQLVETEKVKSLPDLYRLTEEDLLELERMGKKSAANLIKAIAGSKERGLRRVLIGLGIHHVGQNASGLLAEEYGSIDALLEADEESLAAIDEIGPVIAKSVHQYFHEELGQKIVAELREVGLKLTEDRQTPASDGSEAILDGKSIVVTGKLEQFTRSEIEERIKSLGGKPSSSVSKKTEFVVAGEDAGSKLKKAQSLGIKILSEAEFLEFVEQARSV</sequence>
<organism evidence="16 17">
    <name type="scientific">Kolteria novifilia</name>
    <dbReference type="NCBI Taxonomy" id="2527975"/>
    <lineage>
        <taxon>Bacteria</taxon>
        <taxon>Pseudomonadati</taxon>
        <taxon>Planctomycetota</taxon>
        <taxon>Planctomycetia</taxon>
        <taxon>Kolteriales</taxon>
        <taxon>Kolteriaceae</taxon>
        <taxon>Kolteria</taxon>
    </lineage>
</organism>
<dbReference type="NCBIfam" id="NF005932">
    <property type="entry name" value="PRK07956.1"/>
    <property type="match status" value="1"/>
</dbReference>
<feature type="binding site" evidence="14">
    <location>
        <position position="111"/>
    </location>
    <ligand>
        <name>NAD(+)</name>
        <dbReference type="ChEBI" id="CHEBI:57540"/>
    </ligand>
</feature>
<evidence type="ECO:0000313" key="17">
    <source>
        <dbReference type="Proteomes" id="UP000317093"/>
    </source>
</evidence>
<feature type="active site" description="N6-AMP-lysine intermediate" evidence="14">
    <location>
        <position position="113"/>
    </location>
</feature>
<dbReference type="FunFam" id="1.10.150.20:FF:000007">
    <property type="entry name" value="DNA ligase"/>
    <property type="match status" value="1"/>
</dbReference>
<feature type="binding site" evidence="14">
    <location>
        <position position="310"/>
    </location>
    <ligand>
        <name>NAD(+)</name>
        <dbReference type="ChEBI" id="CHEBI:57540"/>
    </ligand>
</feature>
<evidence type="ECO:0000256" key="12">
    <source>
        <dbReference type="ARBA" id="ARBA00034005"/>
    </source>
</evidence>
<evidence type="ECO:0000256" key="1">
    <source>
        <dbReference type="ARBA" id="ARBA00004067"/>
    </source>
</evidence>
<dbReference type="Pfam" id="PF00533">
    <property type="entry name" value="BRCT"/>
    <property type="match status" value="1"/>
</dbReference>
<comment type="function">
    <text evidence="1 14">DNA ligase that catalyzes the formation of phosphodiester linkages between 5'-phosphoryl and 3'-hydroxyl groups in double-stranded DNA using NAD as a coenzyme and as the energy source for the reaction. It is essential for DNA replication and repair of damaged DNA.</text>
</comment>
<evidence type="ECO:0000256" key="3">
    <source>
        <dbReference type="ARBA" id="ARBA00013308"/>
    </source>
</evidence>
<feature type="binding site" evidence="14">
    <location>
        <position position="170"/>
    </location>
    <ligand>
        <name>NAD(+)</name>
        <dbReference type="ChEBI" id="CHEBI:57540"/>
    </ligand>
</feature>
<dbReference type="SMART" id="SM00292">
    <property type="entry name" value="BRCT"/>
    <property type="match status" value="1"/>
</dbReference>
<feature type="binding site" evidence="14">
    <location>
        <position position="422"/>
    </location>
    <ligand>
        <name>Zn(2+)</name>
        <dbReference type="ChEBI" id="CHEBI:29105"/>
    </ligand>
</feature>
<dbReference type="InterPro" id="IPR013840">
    <property type="entry name" value="DNAligase_N"/>
</dbReference>
<dbReference type="FunFam" id="2.40.50.140:FF:000012">
    <property type="entry name" value="DNA ligase"/>
    <property type="match status" value="1"/>
</dbReference>
<keyword evidence="6 14" id="KW-0479">Metal-binding</keyword>
<dbReference type="Gene3D" id="3.30.470.30">
    <property type="entry name" value="DNA ligase/mRNA capping enzyme"/>
    <property type="match status" value="1"/>
</dbReference>
<dbReference type="AlphaFoldDB" id="A0A518B4K5"/>
<feature type="binding site" evidence="14">
    <location>
        <position position="427"/>
    </location>
    <ligand>
        <name>Zn(2+)</name>
        <dbReference type="ChEBI" id="CHEBI:29105"/>
    </ligand>
</feature>
<dbReference type="RefSeq" id="WP_145258407.1">
    <property type="nucleotide sequence ID" value="NZ_CP036279.1"/>
</dbReference>
<feature type="binding site" evidence="14">
    <location>
        <position position="404"/>
    </location>
    <ligand>
        <name>Zn(2+)</name>
        <dbReference type="ChEBI" id="CHEBI:29105"/>
    </ligand>
</feature>
<accession>A0A518B4K5</accession>
<protein>
    <recommendedName>
        <fullName evidence="3 14">DNA ligase</fullName>
        <ecNumber evidence="2 14">6.5.1.2</ecNumber>
    </recommendedName>
    <alternativeName>
        <fullName evidence="14">Polydeoxyribonucleotide synthase [NAD(+)]</fullName>
    </alternativeName>
</protein>
<reference evidence="16 17" key="1">
    <citation type="submission" date="2019-02" db="EMBL/GenBank/DDBJ databases">
        <title>Deep-cultivation of Planctomycetes and their phenomic and genomic characterization uncovers novel biology.</title>
        <authorList>
            <person name="Wiegand S."/>
            <person name="Jogler M."/>
            <person name="Boedeker C."/>
            <person name="Pinto D."/>
            <person name="Vollmers J."/>
            <person name="Rivas-Marin E."/>
            <person name="Kohn T."/>
            <person name="Peeters S.H."/>
            <person name="Heuer A."/>
            <person name="Rast P."/>
            <person name="Oberbeckmann S."/>
            <person name="Bunk B."/>
            <person name="Jeske O."/>
            <person name="Meyerdierks A."/>
            <person name="Storesund J.E."/>
            <person name="Kallscheuer N."/>
            <person name="Luecker S."/>
            <person name="Lage O.M."/>
            <person name="Pohl T."/>
            <person name="Merkel B.J."/>
            <person name="Hornburger P."/>
            <person name="Mueller R.-W."/>
            <person name="Bruemmer F."/>
            <person name="Labrenz M."/>
            <person name="Spormann A.M."/>
            <person name="Op den Camp H."/>
            <person name="Overmann J."/>
            <person name="Amann R."/>
            <person name="Jetten M.S.M."/>
            <person name="Mascher T."/>
            <person name="Medema M.H."/>
            <person name="Devos D.P."/>
            <person name="Kaster A.-K."/>
            <person name="Ovreas L."/>
            <person name="Rohde M."/>
            <person name="Galperin M.Y."/>
            <person name="Jogler C."/>
        </authorList>
    </citation>
    <scope>NUCLEOTIDE SEQUENCE [LARGE SCALE GENOMIC DNA]</scope>
    <source>
        <strain evidence="16 17">Pan216</strain>
    </source>
</reference>
<dbReference type="HAMAP" id="MF_01588">
    <property type="entry name" value="DNA_ligase_A"/>
    <property type="match status" value="1"/>
</dbReference>
<dbReference type="Pfam" id="PF12826">
    <property type="entry name" value="HHH_2"/>
    <property type="match status" value="1"/>
</dbReference>
<evidence type="ECO:0000256" key="13">
    <source>
        <dbReference type="ARBA" id="ARBA00060881"/>
    </source>
</evidence>
<evidence type="ECO:0000256" key="2">
    <source>
        <dbReference type="ARBA" id="ARBA00012722"/>
    </source>
</evidence>
<evidence type="ECO:0000256" key="10">
    <source>
        <dbReference type="ARBA" id="ARBA00023027"/>
    </source>
</evidence>
<dbReference type="InterPro" id="IPR001679">
    <property type="entry name" value="DNA_ligase"/>
</dbReference>
<dbReference type="GO" id="GO:0003911">
    <property type="term" value="F:DNA ligase (NAD+) activity"/>
    <property type="evidence" value="ECO:0007669"/>
    <property type="project" value="UniProtKB-UniRule"/>
</dbReference>
<dbReference type="NCBIfam" id="TIGR00575">
    <property type="entry name" value="dnlj"/>
    <property type="match status" value="1"/>
</dbReference>
<comment type="cofactor">
    <cofactor evidence="14">
        <name>Mg(2+)</name>
        <dbReference type="ChEBI" id="CHEBI:18420"/>
    </cofactor>
    <cofactor evidence="14">
        <name>Mn(2+)</name>
        <dbReference type="ChEBI" id="CHEBI:29035"/>
    </cofactor>
</comment>
<dbReference type="KEGG" id="knv:Pan216_27310"/>
<dbReference type="InterPro" id="IPR001357">
    <property type="entry name" value="BRCT_dom"/>
</dbReference>
<feature type="binding site" evidence="14">
    <location>
        <begin position="31"/>
        <end position="35"/>
    </location>
    <ligand>
        <name>NAD(+)</name>
        <dbReference type="ChEBI" id="CHEBI:57540"/>
    </ligand>
</feature>
<evidence type="ECO:0000256" key="7">
    <source>
        <dbReference type="ARBA" id="ARBA00022763"/>
    </source>
</evidence>